<reference evidence="2 3" key="1">
    <citation type="submission" date="2019-05" db="EMBL/GenBank/DDBJ databases">
        <title>Mikania micrantha, genome provides insights into the molecular mechanism of rapid growth.</title>
        <authorList>
            <person name="Liu B."/>
        </authorList>
    </citation>
    <scope>NUCLEOTIDE SEQUENCE [LARGE SCALE GENOMIC DNA]</scope>
    <source>
        <strain evidence="2">NLD-2019</strain>
        <tissue evidence="2">Leaf</tissue>
    </source>
</reference>
<feature type="compositionally biased region" description="Basic and acidic residues" evidence="1">
    <location>
        <begin position="33"/>
        <end position="46"/>
    </location>
</feature>
<organism evidence="2 3">
    <name type="scientific">Mikania micrantha</name>
    <name type="common">bitter vine</name>
    <dbReference type="NCBI Taxonomy" id="192012"/>
    <lineage>
        <taxon>Eukaryota</taxon>
        <taxon>Viridiplantae</taxon>
        <taxon>Streptophyta</taxon>
        <taxon>Embryophyta</taxon>
        <taxon>Tracheophyta</taxon>
        <taxon>Spermatophyta</taxon>
        <taxon>Magnoliopsida</taxon>
        <taxon>eudicotyledons</taxon>
        <taxon>Gunneridae</taxon>
        <taxon>Pentapetalae</taxon>
        <taxon>asterids</taxon>
        <taxon>campanulids</taxon>
        <taxon>Asterales</taxon>
        <taxon>Asteraceae</taxon>
        <taxon>Asteroideae</taxon>
        <taxon>Heliantheae alliance</taxon>
        <taxon>Eupatorieae</taxon>
        <taxon>Mikania</taxon>
    </lineage>
</organism>
<evidence type="ECO:0000256" key="1">
    <source>
        <dbReference type="SAM" id="MobiDB-lite"/>
    </source>
</evidence>
<sequence>MRSWVLVIRVTFSLQGHRPKCLRSQFIFPSAEYHRPSESGEPEHHAAITTTGGEIVTQSDFEEEDSRRHHYAGSLLPSTQRRRRRPSASHLPSLALAAAGLCRYKAGTTPSQTGKFSIFDCFDGGSGTLICGVKESVKLYTNNIRAAHVELARNKAVESSLADALSQGIASKAASKQAQKAGDKAAKVANKNANRILGPIVSSGWDLFEVIYHEGYVTEGVLRGAGTLFGTYVVGFLGEERFGKIGYLVGSTLGSWIGGKIGLMAYDVANGISFLLHLGRM</sequence>
<accession>A0A5N6N0A8</accession>
<dbReference type="OrthoDB" id="1906723at2759"/>
<protein>
    <submittedName>
        <fullName evidence="2">Uncharacterized protein</fullName>
    </submittedName>
</protein>
<feature type="region of interest" description="Disordered" evidence="1">
    <location>
        <begin position="33"/>
        <end position="89"/>
    </location>
</feature>
<dbReference type="Proteomes" id="UP000326396">
    <property type="component" value="Linkage Group LG4"/>
</dbReference>
<evidence type="ECO:0000313" key="3">
    <source>
        <dbReference type="Proteomes" id="UP000326396"/>
    </source>
</evidence>
<dbReference type="PANTHER" id="PTHR35702">
    <property type="entry name" value="EXPRESSED PROTEIN"/>
    <property type="match status" value="1"/>
</dbReference>
<dbReference type="PANTHER" id="PTHR35702:SF1">
    <property type="entry name" value="EXPRESSED PROTEIN"/>
    <property type="match status" value="1"/>
</dbReference>
<name>A0A5N6N0A8_9ASTR</name>
<dbReference type="AlphaFoldDB" id="A0A5N6N0A8"/>
<comment type="caution">
    <text evidence="2">The sequence shown here is derived from an EMBL/GenBank/DDBJ whole genome shotgun (WGS) entry which is preliminary data.</text>
</comment>
<proteinExistence type="predicted"/>
<keyword evidence="3" id="KW-1185">Reference proteome</keyword>
<gene>
    <name evidence="2" type="ORF">E3N88_28155</name>
</gene>
<evidence type="ECO:0000313" key="2">
    <source>
        <dbReference type="EMBL" id="KAD4179564.1"/>
    </source>
</evidence>
<feature type="compositionally biased region" description="Polar residues" evidence="1">
    <location>
        <begin position="48"/>
        <end position="59"/>
    </location>
</feature>
<dbReference type="EMBL" id="SZYD01000014">
    <property type="protein sequence ID" value="KAD4179564.1"/>
    <property type="molecule type" value="Genomic_DNA"/>
</dbReference>